<evidence type="ECO:0000313" key="1">
    <source>
        <dbReference type="EMBL" id="MBA4635301.1"/>
    </source>
</evidence>
<name>A0A7C9D6R5_OPUST</name>
<sequence length="121" mass="14174">MPIRLVRDITLEKIHSSGGNKWISFPVCIRLSLRPSHLLIAFFEFLGQYFPWFDINLRPSPKGPVWEDYIQRAIISTITKQRGRGRGLGTTEVSRYDDWPVDTVKHELQIRHFTRVLAQQL</sequence>
<dbReference type="EMBL" id="GISG01094622">
    <property type="protein sequence ID" value="MBA4635301.1"/>
    <property type="molecule type" value="Transcribed_RNA"/>
</dbReference>
<organism evidence="1">
    <name type="scientific">Opuntia streptacantha</name>
    <name type="common">Prickly pear cactus</name>
    <name type="synonym">Opuntia cardona</name>
    <dbReference type="NCBI Taxonomy" id="393608"/>
    <lineage>
        <taxon>Eukaryota</taxon>
        <taxon>Viridiplantae</taxon>
        <taxon>Streptophyta</taxon>
        <taxon>Embryophyta</taxon>
        <taxon>Tracheophyta</taxon>
        <taxon>Spermatophyta</taxon>
        <taxon>Magnoliopsida</taxon>
        <taxon>eudicotyledons</taxon>
        <taxon>Gunneridae</taxon>
        <taxon>Pentapetalae</taxon>
        <taxon>Caryophyllales</taxon>
        <taxon>Cactineae</taxon>
        <taxon>Cactaceae</taxon>
        <taxon>Opuntioideae</taxon>
        <taxon>Opuntia</taxon>
    </lineage>
</organism>
<reference evidence="1" key="1">
    <citation type="journal article" date="2013" name="J. Plant Res.">
        <title>Effect of fungi and light on seed germination of three Opuntia species from semiarid lands of central Mexico.</title>
        <authorList>
            <person name="Delgado-Sanchez P."/>
            <person name="Jimenez-Bremont J.F."/>
            <person name="Guerrero-Gonzalez Mde L."/>
            <person name="Flores J."/>
        </authorList>
    </citation>
    <scope>NUCLEOTIDE SEQUENCE</scope>
    <source>
        <tissue evidence="1">Cladode</tissue>
    </source>
</reference>
<accession>A0A7C9D6R5</accession>
<reference evidence="1" key="2">
    <citation type="submission" date="2020-07" db="EMBL/GenBank/DDBJ databases">
        <authorList>
            <person name="Vera ALvarez R."/>
            <person name="Arias-Moreno D.M."/>
            <person name="Jimenez-Jacinto V."/>
            <person name="Jimenez-Bremont J.F."/>
            <person name="Swaminathan K."/>
            <person name="Moose S.P."/>
            <person name="Guerrero-Gonzalez M.L."/>
            <person name="Marino-Ramirez L."/>
            <person name="Landsman D."/>
            <person name="Rodriguez-Kessler M."/>
            <person name="Delgado-Sanchez P."/>
        </authorList>
    </citation>
    <scope>NUCLEOTIDE SEQUENCE</scope>
    <source>
        <tissue evidence="1">Cladode</tissue>
    </source>
</reference>
<dbReference type="AlphaFoldDB" id="A0A7C9D6R5"/>
<protein>
    <submittedName>
        <fullName evidence="1">Uncharacterized protein</fullName>
    </submittedName>
</protein>
<proteinExistence type="predicted"/>